<accession>V4PYF4</accession>
<reference evidence="1 2" key="1">
    <citation type="journal article" date="2014" name="Nature">
        <title>Sequential evolution of bacterial morphology by co-option of a developmental regulator.</title>
        <authorList>
            <person name="Jiang C."/>
            <person name="Brown P.J."/>
            <person name="Ducret A."/>
            <person name="Brun Y.V."/>
        </authorList>
    </citation>
    <scope>NUCLEOTIDE SEQUENCE [LARGE SCALE GENOMIC DNA]</scope>
    <source>
        <strain evidence="1 2">DSM 16100</strain>
    </source>
</reference>
<protein>
    <submittedName>
        <fullName evidence="1">Uncharacterized protein</fullName>
    </submittedName>
</protein>
<sequence length="48" mass="5192">MGGVRGVQADMCAAKCVLLAQIMDVIQRTRLAPNQNNLTIIPPQEIVT</sequence>
<organism evidence="1 2">
    <name type="scientific">Asticcacaulis benevestitus DSM 16100 = ATCC BAA-896</name>
    <dbReference type="NCBI Taxonomy" id="1121022"/>
    <lineage>
        <taxon>Bacteria</taxon>
        <taxon>Pseudomonadati</taxon>
        <taxon>Pseudomonadota</taxon>
        <taxon>Alphaproteobacteria</taxon>
        <taxon>Caulobacterales</taxon>
        <taxon>Caulobacteraceae</taxon>
        <taxon>Asticcacaulis</taxon>
    </lineage>
</organism>
<evidence type="ECO:0000313" key="1">
    <source>
        <dbReference type="EMBL" id="ESQ93426.1"/>
    </source>
</evidence>
<name>V4PYF4_9CAUL</name>
<keyword evidence="2" id="KW-1185">Reference proteome</keyword>
<gene>
    <name evidence="1" type="ORF">ABENE_05855</name>
</gene>
<dbReference type="PATRIC" id="fig|1121022.4.peg.1165"/>
<comment type="caution">
    <text evidence="1">The sequence shown here is derived from an EMBL/GenBank/DDBJ whole genome shotgun (WGS) entry which is preliminary data.</text>
</comment>
<evidence type="ECO:0000313" key="2">
    <source>
        <dbReference type="Proteomes" id="UP000017837"/>
    </source>
</evidence>
<dbReference type="AlphaFoldDB" id="V4PYF4"/>
<proteinExistence type="predicted"/>
<dbReference type="Proteomes" id="UP000017837">
    <property type="component" value="Unassembled WGS sequence"/>
</dbReference>
<dbReference type="EMBL" id="AWGB01000008">
    <property type="protein sequence ID" value="ESQ93426.1"/>
    <property type="molecule type" value="Genomic_DNA"/>
</dbReference>